<protein>
    <submittedName>
        <fullName evidence="1">Uncharacterized protein</fullName>
    </submittedName>
</protein>
<dbReference type="EMBL" id="BSRZ01000008">
    <property type="protein sequence ID" value="GLW65165.1"/>
    <property type="molecule type" value="Genomic_DNA"/>
</dbReference>
<keyword evidence="2" id="KW-1185">Reference proteome</keyword>
<dbReference type="Proteomes" id="UP001165124">
    <property type="component" value="Unassembled WGS sequence"/>
</dbReference>
<accession>A0A9W6UXY3</accession>
<dbReference type="RefSeq" id="WP_067906621.1">
    <property type="nucleotide sequence ID" value="NZ_BSRZ01000008.1"/>
</dbReference>
<sequence length="166" mass="18059">MNDIKAQTRRSPSKVSTAAHTALVAQLEQEIERRLLTPLGLLLDEGDPAASVPMLRRQLAADVQMWAAQLLGPDEDLAVTRLRQLLAALYADDFDVPLSWWSTPLGRVVASRLGHPYAESVSRSVAGAMLGITRQAVQDLLNRGKLARHTDGGVSVASVRERLNTT</sequence>
<organism evidence="1 2">
    <name type="scientific">Actinomadura rubrobrunea</name>
    <dbReference type="NCBI Taxonomy" id="115335"/>
    <lineage>
        <taxon>Bacteria</taxon>
        <taxon>Bacillati</taxon>
        <taxon>Actinomycetota</taxon>
        <taxon>Actinomycetes</taxon>
        <taxon>Streptosporangiales</taxon>
        <taxon>Thermomonosporaceae</taxon>
        <taxon>Actinomadura</taxon>
    </lineage>
</organism>
<gene>
    <name evidence="1" type="ORF">Arub01_34090</name>
</gene>
<proteinExistence type="predicted"/>
<evidence type="ECO:0000313" key="1">
    <source>
        <dbReference type="EMBL" id="GLW65165.1"/>
    </source>
</evidence>
<comment type="caution">
    <text evidence="1">The sequence shown here is derived from an EMBL/GenBank/DDBJ whole genome shotgun (WGS) entry which is preliminary data.</text>
</comment>
<name>A0A9W6UXY3_9ACTN</name>
<evidence type="ECO:0000313" key="2">
    <source>
        <dbReference type="Proteomes" id="UP001165124"/>
    </source>
</evidence>
<reference evidence="1" key="1">
    <citation type="submission" date="2023-02" db="EMBL/GenBank/DDBJ databases">
        <title>Actinomadura rubrobrunea NBRC 14622.</title>
        <authorList>
            <person name="Ichikawa N."/>
            <person name="Sato H."/>
            <person name="Tonouchi N."/>
        </authorList>
    </citation>
    <scope>NUCLEOTIDE SEQUENCE</scope>
    <source>
        <strain evidence="1">NBRC 14622</strain>
    </source>
</reference>
<dbReference type="AlphaFoldDB" id="A0A9W6UXY3"/>